<dbReference type="Proteomes" id="UP000245698">
    <property type="component" value="Unassembled WGS sequence"/>
</dbReference>
<evidence type="ECO:0000313" key="3">
    <source>
        <dbReference type="EMBL" id="SJM28273.1"/>
    </source>
</evidence>
<keyword evidence="3" id="KW-0347">Helicase</keyword>
<dbReference type="InterPro" id="IPR027417">
    <property type="entry name" value="P-loop_NTPase"/>
</dbReference>
<dbReference type="PROSITE" id="PS51194">
    <property type="entry name" value="HELICASE_CTER"/>
    <property type="match status" value="1"/>
</dbReference>
<keyword evidence="3" id="KW-0547">Nucleotide-binding</keyword>
<accession>A0A2P9AAZ9</accession>
<keyword evidence="3" id="KW-0067">ATP-binding</keyword>
<sequence length="1561" mass="170990">MSGSMTPAAGTTPQPTTANAVDLEAVERQMLARNGVDLTEAKEAIVDALLGLTLARCTGENAEGDTIYGTRPSARLVSGFLLPRFDETGLEDETSDIHLATMGIDLQLATGCGGEIVIRPRASVYIRILPTWDDVADPRHDMMPQVQLSRQSRQEVERRARDYINAGIAALAPVSDEEPDERPGDAVAVAEQARDAADAAEEAASERPDDAEARGVVRATAQAASRAEEVAQARHAALDHRSTARRQRIAAVAAIRRAAFDRAFAELGINLLPAEGGDQPLRPVGSADLAVDVDDVAAPDGDDAIVDEVRETAAEAESGGPAPGSGAAGALRPGVGRIDDRHAQPQSIPQKWRKVQLDLAAISFAIEDSTSIEAASSGFSANLISAIDTAVTEWLATEEGQRDAYRPGERVLPSQFADRESWDGYLAALRARRTATLSDVRPDLTGVALVIDADADFVEPSRLNLRIAIENGASRPAGADATAFEHGLFQVELTVSLPETAHRPLRLDRIEPSYRFREWLEYPAMGLNCGVRQVSGPAGTVTVRTTWAPRYIQPRIDPRAITGVPTRYAELADPGMDLDQLLALPDTYDGWIREQSALATDNTEDERSRAGDLQAYRRESGYIRAGIELLKESRAAADALVKSGGVGSNAPELERRTAPWTAWLRTNETFAQYGGTKFTDWRLFQLAFILAHIPTLASRMPEFEHRFDAFRDELSASLLYFPTGGGKSEAFFGLLIYNLFLDRLRGKARGVTALVRYPLRLLTLQQARRLMRVLVQAELVRLRRRIPGWPFELGFWVGSGNTPNRVAQGFGGVPPVTAAAHQTDAALLRPPTGSSEAAAAARRRSARYREALESFDKLRTCPCCGQATGMRKYAAQSGRIGIVCFNDDCDWNRANPTAPSRVPLPFLLTDDTIYQRAPSVVLGTVDKLALIGQHDRTINAIVGMFGCARRMDPESRHLFVPRGERALAVADNDDLTRVRPAYTTGAEVFYDPFPSLIIQDEGHLLDESLGTFSGLFETTLERIFCQLGSGVLRGSVATWRPDPTSQDRRPRLAKVIAATATISDPDRQLRVLYQRESLRFPCPGPDLYESFYSAPRRPRPVSRLDYAATLPPRLQPELSAPRMRVYMSIMTNGRSHTMTTSAVVSSYHLAITRLWNLLVEAGRPGDAVETMILALPLDDPLTPLRAEALRALLPTGDRTADVLATLLDLHRISLTYVTNKKGGDQIIETLQSQVDRDHRADGISDQPFETDLISGGVTIAEIQDVMQRAEGTVPNGQPFPPLGAGLRNIVATSAISHGVDVDKFNAMFFAGLPTDVAEYIQASSRIGRSHVGFSLLVPTPHSRRDRYVVETHDQFHRFLERMIPPPAVQRWADRAIRRMIPSAIQAYLCAVVEQEDFVAAPDAAKGNARHFTTAAAVKAWAERFPGGYPAAVRAVTTFTLNAIGIDGRGEARTGSATHTEHYGRFVEDRVLDLLNVFTSRSDSSRLANFWESVQTREIRKPMTSLRDVDAGGVIQGAWRDPYRGRNVNLETVRQVMRIIRGQRMAVRSEVDADPPMNDVED</sequence>
<evidence type="ECO:0000256" key="1">
    <source>
        <dbReference type="SAM" id="MobiDB-lite"/>
    </source>
</evidence>
<keyword evidence="3" id="KW-0378">Hydrolase</keyword>
<name>A0A2P9AAZ9_9HYPH</name>
<dbReference type="InterPro" id="IPR001650">
    <property type="entry name" value="Helicase_C-like"/>
</dbReference>
<dbReference type="CDD" id="cd18785">
    <property type="entry name" value="SF2_C"/>
    <property type="match status" value="1"/>
</dbReference>
<protein>
    <submittedName>
        <fullName evidence="3">Helicase domain-containing protein</fullName>
    </submittedName>
</protein>
<feature type="region of interest" description="Disordered" evidence="1">
    <location>
        <begin position="312"/>
        <end position="349"/>
    </location>
</feature>
<dbReference type="SMART" id="SM00490">
    <property type="entry name" value="HELICc"/>
    <property type="match status" value="1"/>
</dbReference>
<reference evidence="4" key="1">
    <citation type="submission" date="2016-12" db="EMBL/GenBank/DDBJ databases">
        <authorList>
            <person name="Brunel B."/>
        </authorList>
    </citation>
    <scope>NUCLEOTIDE SEQUENCE [LARGE SCALE GENOMIC DNA]</scope>
</reference>
<dbReference type="Gene3D" id="3.40.50.300">
    <property type="entry name" value="P-loop containing nucleotide triphosphate hydrolases"/>
    <property type="match status" value="1"/>
</dbReference>
<evidence type="ECO:0000313" key="4">
    <source>
        <dbReference type="Proteomes" id="UP000245698"/>
    </source>
</evidence>
<dbReference type="SUPFAM" id="SSF52540">
    <property type="entry name" value="P-loop containing nucleoside triphosphate hydrolases"/>
    <property type="match status" value="1"/>
</dbReference>
<dbReference type="RefSeq" id="WP_123146097.1">
    <property type="nucleotide sequence ID" value="NZ_FUIG01000013.1"/>
</dbReference>
<feature type="compositionally biased region" description="Basic and acidic residues" evidence="1">
    <location>
        <begin position="204"/>
        <end position="215"/>
    </location>
</feature>
<keyword evidence="4" id="KW-1185">Reference proteome</keyword>
<organism evidence="3 4">
    <name type="scientific">Mesorhizobium delmotii</name>
    <dbReference type="NCBI Taxonomy" id="1631247"/>
    <lineage>
        <taxon>Bacteria</taxon>
        <taxon>Pseudomonadati</taxon>
        <taxon>Pseudomonadota</taxon>
        <taxon>Alphaproteobacteria</taxon>
        <taxon>Hyphomicrobiales</taxon>
        <taxon>Phyllobacteriaceae</taxon>
        <taxon>Mesorhizobium</taxon>
    </lineage>
</organism>
<dbReference type="EMBL" id="FUIG01000013">
    <property type="protein sequence ID" value="SJM28273.1"/>
    <property type="molecule type" value="Genomic_DNA"/>
</dbReference>
<feature type="region of interest" description="Disordered" evidence="1">
    <location>
        <begin position="172"/>
        <end position="220"/>
    </location>
</feature>
<proteinExistence type="predicted"/>
<dbReference type="Pfam" id="PF00271">
    <property type="entry name" value="Helicase_C"/>
    <property type="match status" value="1"/>
</dbReference>
<gene>
    <name evidence="3" type="ORF">BQ8482_110203</name>
</gene>
<feature type="domain" description="Helicase C-terminal" evidence="2">
    <location>
        <begin position="1201"/>
        <end position="1388"/>
    </location>
</feature>
<dbReference type="GO" id="GO:0004386">
    <property type="term" value="F:helicase activity"/>
    <property type="evidence" value="ECO:0007669"/>
    <property type="project" value="UniProtKB-KW"/>
</dbReference>
<evidence type="ECO:0000259" key="2">
    <source>
        <dbReference type="PROSITE" id="PS51194"/>
    </source>
</evidence>